<dbReference type="AlphaFoldDB" id="A0A9W6UW96"/>
<keyword evidence="2" id="KW-1185">Reference proteome</keyword>
<accession>A0A9W6UW96</accession>
<dbReference type="RefSeq" id="WP_067913296.1">
    <property type="nucleotide sequence ID" value="NZ_BSRZ01000011.1"/>
</dbReference>
<evidence type="ECO:0000313" key="2">
    <source>
        <dbReference type="Proteomes" id="UP001165124"/>
    </source>
</evidence>
<sequence length="97" mass="10569">METHIALCEKYVESEADIPPTPLIEQFVQRLLARYPELDEGVDTAWAAAPLLGEAAGPYICLPITPSYAEEASAFVADVANELGLVCYDPQQDCLRA</sequence>
<reference evidence="1" key="1">
    <citation type="submission" date="2023-02" db="EMBL/GenBank/DDBJ databases">
        <title>Actinomadura rubrobrunea NBRC 14622.</title>
        <authorList>
            <person name="Ichikawa N."/>
            <person name="Sato H."/>
            <person name="Tonouchi N."/>
        </authorList>
    </citation>
    <scope>NUCLEOTIDE SEQUENCE</scope>
    <source>
        <strain evidence="1">NBRC 14622</strain>
    </source>
</reference>
<dbReference type="EMBL" id="BSRZ01000011">
    <property type="protein sequence ID" value="GLW65944.1"/>
    <property type="molecule type" value="Genomic_DNA"/>
</dbReference>
<comment type="caution">
    <text evidence="1">The sequence shown here is derived from an EMBL/GenBank/DDBJ whole genome shotgun (WGS) entry which is preliminary data.</text>
</comment>
<organism evidence="1 2">
    <name type="scientific">Actinomadura rubrobrunea</name>
    <dbReference type="NCBI Taxonomy" id="115335"/>
    <lineage>
        <taxon>Bacteria</taxon>
        <taxon>Bacillati</taxon>
        <taxon>Actinomycetota</taxon>
        <taxon>Actinomycetes</taxon>
        <taxon>Streptosporangiales</taxon>
        <taxon>Thermomonosporaceae</taxon>
        <taxon>Actinomadura</taxon>
    </lineage>
</organism>
<gene>
    <name evidence="1" type="ORF">Arub01_41880</name>
</gene>
<name>A0A9W6UW96_9ACTN</name>
<protein>
    <submittedName>
        <fullName evidence="1">Uncharacterized protein</fullName>
    </submittedName>
</protein>
<dbReference type="Proteomes" id="UP001165124">
    <property type="component" value="Unassembled WGS sequence"/>
</dbReference>
<proteinExistence type="predicted"/>
<evidence type="ECO:0000313" key="1">
    <source>
        <dbReference type="EMBL" id="GLW65944.1"/>
    </source>
</evidence>